<feature type="compositionally biased region" description="Polar residues" evidence="1">
    <location>
        <begin position="26"/>
        <end position="37"/>
    </location>
</feature>
<proteinExistence type="predicted"/>
<dbReference type="OrthoDB" id="45365at2759"/>
<sequence length="373" mass="40910">MSRQSSVHSSSRLSKRHSIDAPDLASRSQSQNISIPHSSYRFEPPQQNDPGIPSPQAAPSGINFSLDAPSPQPKLEPQANRYELSAFSRNLTGPTLALHIGRSHHQQTFTIHSRILTPNLTPTSIPGPPSAPPPLFASKHPPPVPEAILTIKDIDPTTFSSVLEYLYSGDYEPRLPLLGLLQVSMQQAQMAAADGETGGSGNILKDLGISPSPNLLTLATTLQHLKIGLFARKNRLQPLVAIVRRKLRVTVGLLSEDSLFDLAKTVYGEGYAHRRDLFRFLDMSESVEEDEGARRRGAKTDIELARAFWSRTVLARLMGEGARRRDEFLELVKGGGCMMVLSAHMKGGNGIVVLWDGWYFLAGVIPMMRVGLK</sequence>
<accession>A0A3N4HYP0</accession>
<protein>
    <recommendedName>
        <fullName evidence="4">BTB domain-containing protein</fullName>
    </recommendedName>
</protein>
<evidence type="ECO:0000313" key="2">
    <source>
        <dbReference type="EMBL" id="RPA78799.1"/>
    </source>
</evidence>
<gene>
    <name evidence="2" type="ORF">BJ508DRAFT_308977</name>
</gene>
<evidence type="ECO:0008006" key="4">
    <source>
        <dbReference type="Google" id="ProtNLM"/>
    </source>
</evidence>
<evidence type="ECO:0000256" key="1">
    <source>
        <dbReference type="SAM" id="MobiDB-lite"/>
    </source>
</evidence>
<dbReference type="AlphaFoldDB" id="A0A3N4HYP0"/>
<organism evidence="2 3">
    <name type="scientific">Ascobolus immersus RN42</name>
    <dbReference type="NCBI Taxonomy" id="1160509"/>
    <lineage>
        <taxon>Eukaryota</taxon>
        <taxon>Fungi</taxon>
        <taxon>Dikarya</taxon>
        <taxon>Ascomycota</taxon>
        <taxon>Pezizomycotina</taxon>
        <taxon>Pezizomycetes</taxon>
        <taxon>Pezizales</taxon>
        <taxon>Ascobolaceae</taxon>
        <taxon>Ascobolus</taxon>
    </lineage>
</organism>
<dbReference type="EMBL" id="ML119707">
    <property type="protein sequence ID" value="RPA78799.1"/>
    <property type="molecule type" value="Genomic_DNA"/>
</dbReference>
<evidence type="ECO:0000313" key="3">
    <source>
        <dbReference type="Proteomes" id="UP000275078"/>
    </source>
</evidence>
<name>A0A3N4HYP0_ASCIM</name>
<reference evidence="2 3" key="1">
    <citation type="journal article" date="2018" name="Nat. Ecol. Evol.">
        <title>Pezizomycetes genomes reveal the molecular basis of ectomycorrhizal truffle lifestyle.</title>
        <authorList>
            <person name="Murat C."/>
            <person name="Payen T."/>
            <person name="Noel B."/>
            <person name="Kuo A."/>
            <person name="Morin E."/>
            <person name="Chen J."/>
            <person name="Kohler A."/>
            <person name="Krizsan K."/>
            <person name="Balestrini R."/>
            <person name="Da Silva C."/>
            <person name="Montanini B."/>
            <person name="Hainaut M."/>
            <person name="Levati E."/>
            <person name="Barry K.W."/>
            <person name="Belfiori B."/>
            <person name="Cichocki N."/>
            <person name="Clum A."/>
            <person name="Dockter R.B."/>
            <person name="Fauchery L."/>
            <person name="Guy J."/>
            <person name="Iotti M."/>
            <person name="Le Tacon F."/>
            <person name="Lindquist E.A."/>
            <person name="Lipzen A."/>
            <person name="Malagnac F."/>
            <person name="Mello A."/>
            <person name="Molinier V."/>
            <person name="Miyauchi S."/>
            <person name="Poulain J."/>
            <person name="Riccioni C."/>
            <person name="Rubini A."/>
            <person name="Sitrit Y."/>
            <person name="Splivallo R."/>
            <person name="Traeger S."/>
            <person name="Wang M."/>
            <person name="Zifcakova L."/>
            <person name="Wipf D."/>
            <person name="Zambonelli A."/>
            <person name="Paolocci F."/>
            <person name="Nowrousian M."/>
            <person name="Ottonello S."/>
            <person name="Baldrian P."/>
            <person name="Spatafora J.W."/>
            <person name="Henrissat B."/>
            <person name="Nagy L.G."/>
            <person name="Aury J.M."/>
            <person name="Wincker P."/>
            <person name="Grigoriev I.V."/>
            <person name="Bonfante P."/>
            <person name="Martin F.M."/>
        </authorList>
    </citation>
    <scope>NUCLEOTIDE SEQUENCE [LARGE SCALE GENOMIC DNA]</scope>
    <source>
        <strain evidence="2 3">RN42</strain>
    </source>
</reference>
<feature type="compositionally biased region" description="Low complexity" evidence="1">
    <location>
        <begin position="1"/>
        <end position="12"/>
    </location>
</feature>
<keyword evidence="3" id="KW-1185">Reference proteome</keyword>
<feature type="region of interest" description="Disordered" evidence="1">
    <location>
        <begin position="1"/>
        <end position="76"/>
    </location>
</feature>
<dbReference type="Proteomes" id="UP000275078">
    <property type="component" value="Unassembled WGS sequence"/>
</dbReference>